<dbReference type="AlphaFoldDB" id="A0A2A7U3M4"/>
<dbReference type="GO" id="GO:0004521">
    <property type="term" value="F:RNA endonuclease activity"/>
    <property type="evidence" value="ECO:0007669"/>
    <property type="project" value="InterPro"/>
</dbReference>
<dbReference type="Gene3D" id="3.30.70.2360">
    <property type="match status" value="1"/>
</dbReference>
<reference evidence="2" key="1">
    <citation type="submission" date="2017-09" db="EMBL/GenBank/DDBJ databases">
        <title>FDA dAtabase for Regulatory Grade micrObial Sequences (FDA-ARGOS): Supporting development and validation of Infectious Disease Dx tests.</title>
        <authorList>
            <person name="Goldberg B."/>
            <person name="Campos J."/>
            <person name="Tallon L."/>
            <person name="Sadzewicz L."/>
            <person name="Ott S."/>
            <person name="Zhao X."/>
            <person name="Nagaraj S."/>
            <person name="Vavikolanu K."/>
            <person name="Aluvathingal J."/>
            <person name="Nadendla S."/>
            <person name="Geyer C."/>
            <person name="Sichtig H."/>
        </authorList>
    </citation>
    <scope>NUCLEOTIDE SEQUENCE [LARGE SCALE GENOMIC DNA]</scope>
    <source>
        <strain evidence="2">FDAARGOS_370</strain>
    </source>
</reference>
<gene>
    <name evidence="1" type="ORF">CRM76_13535</name>
</gene>
<accession>A0A2A7U3M4</accession>
<comment type="caution">
    <text evidence="1">The sequence shown here is derived from an EMBL/GenBank/DDBJ whole genome shotgun (WGS) entry which is preliminary data.</text>
</comment>
<name>A0A2A7U3M4_EDWTA</name>
<protein>
    <submittedName>
        <fullName evidence="1">Endoribonuclease GhoS</fullName>
    </submittedName>
</protein>
<organism evidence="1 2">
    <name type="scientific">Edwardsiella tarda</name>
    <dbReference type="NCBI Taxonomy" id="636"/>
    <lineage>
        <taxon>Bacteria</taxon>
        <taxon>Pseudomonadati</taxon>
        <taxon>Pseudomonadota</taxon>
        <taxon>Gammaproteobacteria</taxon>
        <taxon>Enterobacterales</taxon>
        <taxon>Hafniaceae</taxon>
        <taxon>Edwardsiella</taxon>
    </lineage>
</organism>
<evidence type="ECO:0000313" key="1">
    <source>
        <dbReference type="EMBL" id="PEH72887.1"/>
    </source>
</evidence>
<dbReference type="Proteomes" id="UP000219788">
    <property type="component" value="Unassembled WGS sequence"/>
</dbReference>
<proteinExistence type="predicted"/>
<dbReference type="InterPro" id="IPR022597">
    <property type="entry name" value="GhoS"/>
</dbReference>
<dbReference type="EMBL" id="PDDV01000013">
    <property type="protein sequence ID" value="PEH72887.1"/>
    <property type="molecule type" value="Genomic_DNA"/>
</dbReference>
<dbReference type="Pfam" id="PF11080">
    <property type="entry name" value="GhoS"/>
    <property type="match status" value="1"/>
</dbReference>
<dbReference type="STRING" id="636.AAW15_08995"/>
<sequence length="109" mass="11787">MSQSNFACYIVRLMGLPDDEAARAGLRQALQQAGFATTVADADGIPHRLAADTYALTSVQAQSDVERLAQALGQQALGQCLTVEALPRDEYFTARRLARAEARNAPQHD</sequence>
<dbReference type="InterPro" id="IPR038241">
    <property type="entry name" value="GhoS_sf"/>
</dbReference>
<dbReference type="RefSeq" id="WP_005285410.1">
    <property type="nucleotide sequence ID" value="NZ_AP028090.1"/>
</dbReference>
<evidence type="ECO:0000313" key="2">
    <source>
        <dbReference type="Proteomes" id="UP000219788"/>
    </source>
</evidence>
<dbReference type="GeneID" id="93123939"/>
<dbReference type="OrthoDB" id="6490595at2"/>